<organism evidence="1">
    <name type="scientific">Siphoviridae sp. ctrKX6</name>
    <dbReference type="NCBI Taxonomy" id="2826476"/>
    <lineage>
        <taxon>Viruses</taxon>
        <taxon>Duplodnaviria</taxon>
        <taxon>Heunggongvirae</taxon>
        <taxon>Uroviricota</taxon>
        <taxon>Caudoviricetes</taxon>
    </lineage>
</organism>
<proteinExistence type="predicted"/>
<protein>
    <submittedName>
        <fullName evidence="1">Uncharacterized protein</fullName>
    </submittedName>
</protein>
<dbReference type="EMBL" id="BK015179">
    <property type="protein sequence ID" value="DAD94654.1"/>
    <property type="molecule type" value="Genomic_DNA"/>
</dbReference>
<name>A0A8S5NIV9_9CAUD</name>
<reference evidence="1" key="1">
    <citation type="journal article" date="2021" name="Proc. Natl. Acad. Sci. U.S.A.">
        <title>A Catalog of Tens of Thousands of Viruses from Human Metagenomes Reveals Hidden Associations with Chronic Diseases.</title>
        <authorList>
            <person name="Tisza M.J."/>
            <person name="Buck C.B."/>
        </authorList>
    </citation>
    <scope>NUCLEOTIDE SEQUENCE</scope>
    <source>
        <strain evidence="1">CtrKX6</strain>
    </source>
</reference>
<accession>A0A8S5NIV9</accession>
<sequence length="65" mass="7517">MPKYPDITVKLIGENSNAFNILGICIKAMRRAGLTEEQVDEFRMEATSGDYQHLLNTCMRYFEIE</sequence>
<evidence type="ECO:0000313" key="1">
    <source>
        <dbReference type="EMBL" id="DAD94654.1"/>
    </source>
</evidence>